<name>A0ABN0DTA0_AERSS</name>
<organism evidence="1 2">
    <name type="scientific">Aeromonas salmonicida subsp. salmonicida 01-B526</name>
    <dbReference type="NCBI Taxonomy" id="1076135"/>
    <lineage>
        <taxon>Bacteria</taxon>
        <taxon>Pseudomonadati</taxon>
        <taxon>Pseudomonadota</taxon>
        <taxon>Gammaproteobacteria</taxon>
        <taxon>Aeromonadales</taxon>
        <taxon>Aeromonadaceae</taxon>
        <taxon>Aeromonas</taxon>
    </lineage>
</organism>
<evidence type="ECO:0000313" key="2">
    <source>
        <dbReference type="Proteomes" id="UP000006428"/>
    </source>
</evidence>
<accession>A0ABN0DTA0</accession>
<dbReference type="Proteomes" id="UP000006428">
    <property type="component" value="Unassembled WGS sequence"/>
</dbReference>
<gene>
    <name evidence="1" type="ORF">IYQ_23908</name>
</gene>
<evidence type="ECO:0000313" key="1">
    <source>
        <dbReference type="EMBL" id="EHI50029.1"/>
    </source>
</evidence>
<proteinExistence type="predicted"/>
<reference evidence="1 2" key="1">
    <citation type="journal article" date="2012" name="Front. Microbiol.">
        <title>Draft Genome Sequence of the Virulent Strain 01-B526 of the Fish Pathogen Aeromonas salmonicida.</title>
        <authorList>
            <person name="Charette S.J."/>
            <person name="Brochu F."/>
            <person name="Boyle B."/>
            <person name="Filion G."/>
            <person name="Tanaka K.H."/>
            <person name="Derome N."/>
        </authorList>
    </citation>
    <scope>NUCLEOTIDE SEQUENCE [LARGE SCALE GENOMIC DNA]</scope>
    <source>
        <strain evidence="1 2">01-B526</strain>
    </source>
</reference>
<sequence>MTQAQIYIYGIDLGKNWFHLVAMDRMGHVLTKQKLTRSQLK</sequence>
<protein>
    <submittedName>
        <fullName evidence="1">Transposase</fullName>
    </submittedName>
</protein>
<comment type="caution">
    <text evidence="1">The sequence shown here is derived from an EMBL/GenBank/DDBJ whole genome shotgun (WGS) entry which is preliminary data.</text>
</comment>
<keyword evidence="2" id="KW-1185">Reference proteome</keyword>
<dbReference type="EMBL" id="AGVO01000310">
    <property type="protein sequence ID" value="EHI50029.1"/>
    <property type="molecule type" value="Genomic_DNA"/>
</dbReference>